<dbReference type="PANTHER" id="PTHR40392:SF1">
    <property type="entry name" value="2-PHOSPHO-L-LACTATE GUANYLYLTRANSFERASE"/>
    <property type="match status" value="1"/>
</dbReference>
<name>A0A833DRS6_9EURY</name>
<dbReference type="HAMAP" id="MF_02114">
    <property type="entry name" value="CofC"/>
    <property type="match status" value="1"/>
</dbReference>
<dbReference type="EMBL" id="DQSV01000086">
    <property type="protein sequence ID" value="HIP17511.1"/>
    <property type="molecule type" value="Genomic_DNA"/>
</dbReference>
<reference evidence="6" key="1">
    <citation type="journal article" date="2020" name="ISME J.">
        <title>Gammaproteobacteria mediating utilization of methyl-, sulfur- and petroleum organic compounds in deep ocean hydrothermal plumes.</title>
        <authorList>
            <person name="Zhou Z."/>
            <person name="Liu Y."/>
            <person name="Pan J."/>
            <person name="Cron B.R."/>
            <person name="Toner B.M."/>
            <person name="Anantharaman K."/>
            <person name="Breier J.A."/>
            <person name="Dick G.J."/>
            <person name="Li M."/>
        </authorList>
    </citation>
    <scope>NUCLEOTIDE SEQUENCE</scope>
    <source>
        <strain evidence="6">SZUA-1385</strain>
    </source>
</reference>
<dbReference type="GO" id="GO:0052645">
    <property type="term" value="P:F420-0 metabolic process"/>
    <property type="evidence" value="ECO:0007669"/>
    <property type="project" value="UniProtKB-UniRule"/>
</dbReference>
<comment type="function">
    <text evidence="5">Guanylyltransferase that catalyzes the activation of (2S)-2-phospholactate (2-PL) as (2S)-lactyl-2-diphospho-5'-guanosine, via the condensation of 2-PL with GTP. It is involved in the biosynthesis of coenzyme F420, a hydride carrier cofactor.</text>
</comment>
<comment type="similarity">
    <text evidence="5">Belongs to the CofC family.</text>
</comment>
<dbReference type="Gene3D" id="3.90.550.10">
    <property type="entry name" value="Spore Coat Polysaccharide Biosynthesis Protein SpsA, Chain A"/>
    <property type="match status" value="1"/>
</dbReference>
<proteinExistence type="inferred from homology"/>
<comment type="catalytic activity">
    <reaction evidence="5">
        <text>(2S)-2-phospholactate + GTP + H(+) = (2S)-lactyl-2-diphospho-5'-guanosine + diphosphate</text>
        <dbReference type="Rhea" id="RHEA:63424"/>
        <dbReference type="ChEBI" id="CHEBI:15378"/>
        <dbReference type="ChEBI" id="CHEBI:33019"/>
        <dbReference type="ChEBI" id="CHEBI:37565"/>
        <dbReference type="ChEBI" id="CHEBI:59435"/>
        <dbReference type="ChEBI" id="CHEBI:59906"/>
        <dbReference type="EC" id="2.7.7.68"/>
    </reaction>
</comment>
<comment type="caution">
    <text evidence="6">The sequence shown here is derived from an EMBL/GenBank/DDBJ whole genome shotgun (WGS) entry which is preliminary data.</text>
</comment>
<dbReference type="AlphaFoldDB" id="A0A833DRS6"/>
<dbReference type="EC" id="2.7.7.68" evidence="5"/>
<evidence type="ECO:0000313" key="6">
    <source>
        <dbReference type="EMBL" id="HIP17511.1"/>
    </source>
</evidence>
<comment type="subunit">
    <text evidence="5">Homodimer.</text>
</comment>
<keyword evidence="2 5" id="KW-0548">Nucleotidyltransferase</keyword>
<dbReference type="Pfam" id="PF01983">
    <property type="entry name" value="CofC"/>
    <property type="match status" value="1"/>
</dbReference>
<keyword evidence="1 5" id="KW-0808">Transferase</keyword>
<keyword evidence="4 5" id="KW-0342">GTP-binding</keyword>
<dbReference type="GO" id="GO:0043814">
    <property type="term" value="F:phospholactate guanylyltransferase activity"/>
    <property type="evidence" value="ECO:0007669"/>
    <property type="project" value="UniProtKB-EC"/>
</dbReference>
<dbReference type="InterPro" id="IPR002835">
    <property type="entry name" value="CofC"/>
</dbReference>
<dbReference type="UniPathway" id="UPA00071"/>
<protein>
    <recommendedName>
        <fullName evidence="5">2-phospho-L-lactate guanylyltransferase</fullName>
        <shortName evidence="5">LP guanylyltransferase</shortName>
        <ecNumber evidence="5">2.7.7.68</ecNumber>
    </recommendedName>
</protein>
<dbReference type="GO" id="GO:0005525">
    <property type="term" value="F:GTP binding"/>
    <property type="evidence" value="ECO:0007669"/>
    <property type="project" value="UniProtKB-KW"/>
</dbReference>
<dbReference type="SUPFAM" id="SSF53448">
    <property type="entry name" value="Nucleotide-diphospho-sugar transferases"/>
    <property type="match status" value="1"/>
</dbReference>
<evidence type="ECO:0000256" key="5">
    <source>
        <dbReference type="HAMAP-Rule" id="MF_02114"/>
    </source>
</evidence>
<accession>A0A833DRS6</accession>
<sequence length="224" mass="25448">MVSALIPVSPLESAKSRLKNFLTSEERKNLIKNMLLDVYYGIKDLCDNVYIVSRDREILSFSKELNMIQIYEDGSNGLNGALYDAINRIKENSVMIVPADVPLIRRVNLREITNKLKDTKESVIICPSRGGGTNLLILKPKNIIKPSYEGFSFMKHVEQCNKNNLNMSIFSSFYLSIDINTVEDLGEVLIHGKDTYTYKYLKELGISAFPKHSSAGRFEITRDK</sequence>
<evidence type="ECO:0000256" key="2">
    <source>
        <dbReference type="ARBA" id="ARBA00022695"/>
    </source>
</evidence>
<keyword evidence="3 5" id="KW-0547">Nucleotide-binding</keyword>
<evidence type="ECO:0000313" key="7">
    <source>
        <dbReference type="Proteomes" id="UP000605144"/>
    </source>
</evidence>
<gene>
    <name evidence="5 6" type="primary">cofC</name>
    <name evidence="6" type="ORF">EYG76_04355</name>
</gene>
<dbReference type="PANTHER" id="PTHR40392">
    <property type="entry name" value="2-PHOSPHO-L-LACTATE GUANYLYLTRANSFERASE"/>
    <property type="match status" value="1"/>
</dbReference>
<evidence type="ECO:0000256" key="1">
    <source>
        <dbReference type="ARBA" id="ARBA00022679"/>
    </source>
</evidence>
<dbReference type="InterPro" id="IPR029044">
    <property type="entry name" value="Nucleotide-diphossugar_trans"/>
</dbReference>
<evidence type="ECO:0000256" key="3">
    <source>
        <dbReference type="ARBA" id="ARBA00022741"/>
    </source>
</evidence>
<dbReference type="NCBIfam" id="TIGR03552">
    <property type="entry name" value="F420_cofC"/>
    <property type="match status" value="1"/>
</dbReference>
<dbReference type="Proteomes" id="UP000605144">
    <property type="component" value="Unassembled WGS sequence"/>
</dbReference>
<organism evidence="6 7">
    <name type="scientific">Methanothermococcus okinawensis</name>
    <dbReference type="NCBI Taxonomy" id="155863"/>
    <lineage>
        <taxon>Archaea</taxon>
        <taxon>Methanobacteriati</taxon>
        <taxon>Methanobacteriota</taxon>
        <taxon>Methanomada group</taxon>
        <taxon>Methanococci</taxon>
        <taxon>Methanococcales</taxon>
        <taxon>Methanococcaceae</taxon>
        <taxon>Methanothermococcus</taxon>
    </lineage>
</organism>
<evidence type="ECO:0000256" key="4">
    <source>
        <dbReference type="ARBA" id="ARBA00023134"/>
    </source>
</evidence>
<comment type="pathway">
    <text evidence="5">Cofactor biosynthesis; coenzyme F420 biosynthesis.</text>
</comment>